<dbReference type="InterPro" id="IPR047662">
    <property type="entry name" value="SemiSWEET"/>
</dbReference>
<dbReference type="EMBL" id="JADWYR010000002">
    <property type="protein sequence ID" value="MBG9378116.1"/>
    <property type="molecule type" value="Genomic_DNA"/>
</dbReference>
<accession>A0A931GZA6</accession>
<dbReference type="AlphaFoldDB" id="A0A931GZA6"/>
<organism evidence="2 3">
    <name type="scientific">Panacibacter microcysteis</name>
    <dbReference type="NCBI Taxonomy" id="2793269"/>
    <lineage>
        <taxon>Bacteria</taxon>
        <taxon>Pseudomonadati</taxon>
        <taxon>Bacteroidota</taxon>
        <taxon>Chitinophagia</taxon>
        <taxon>Chitinophagales</taxon>
        <taxon>Chitinophagaceae</taxon>
        <taxon>Panacibacter</taxon>
    </lineage>
</organism>
<sequence length="88" mass="9779">MEQIVGIVAAVLTAIAMLPQLIKVIKEKKAQGVSFGMVLVLIAGLATWVWYGILKEDYPIIFTNIFSLLVNITLCIFGYIYRNNSDEA</sequence>
<keyword evidence="3" id="KW-1185">Reference proteome</keyword>
<proteinExistence type="predicted"/>
<dbReference type="GO" id="GO:0051119">
    <property type="term" value="F:sugar transmembrane transporter activity"/>
    <property type="evidence" value="ECO:0007669"/>
    <property type="project" value="InterPro"/>
</dbReference>
<keyword evidence="1" id="KW-0472">Membrane</keyword>
<name>A0A931GZA6_9BACT</name>
<dbReference type="Gene3D" id="1.20.1280.290">
    <property type="match status" value="1"/>
</dbReference>
<gene>
    <name evidence="2" type="ORF">I5907_17900</name>
</gene>
<dbReference type="Proteomes" id="UP000628448">
    <property type="component" value="Unassembled WGS sequence"/>
</dbReference>
<protein>
    <submittedName>
        <fullName evidence="2">SemiSWEET transporter</fullName>
    </submittedName>
</protein>
<evidence type="ECO:0000313" key="3">
    <source>
        <dbReference type="Proteomes" id="UP000628448"/>
    </source>
</evidence>
<dbReference type="GO" id="GO:0016020">
    <property type="term" value="C:membrane"/>
    <property type="evidence" value="ECO:0007669"/>
    <property type="project" value="UniProtKB-SubCell"/>
</dbReference>
<feature type="transmembrane region" description="Helical" evidence="1">
    <location>
        <begin position="32"/>
        <end position="54"/>
    </location>
</feature>
<dbReference type="NCBIfam" id="NF037968">
    <property type="entry name" value="SemiSWEET_2"/>
    <property type="match status" value="1"/>
</dbReference>
<dbReference type="InterPro" id="IPR004316">
    <property type="entry name" value="SWEET_rpt"/>
</dbReference>
<feature type="transmembrane region" description="Helical" evidence="1">
    <location>
        <begin position="6"/>
        <end position="25"/>
    </location>
</feature>
<comment type="caution">
    <text evidence="2">The sequence shown here is derived from an EMBL/GenBank/DDBJ whole genome shotgun (WGS) entry which is preliminary data.</text>
</comment>
<dbReference type="RefSeq" id="WP_196992171.1">
    <property type="nucleotide sequence ID" value="NZ_JADWYR010000002.1"/>
</dbReference>
<feature type="transmembrane region" description="Helical" evidence="1">
    <location>
        <begin position="60"/>
        <end position="81"/>
    </location>
</feature>
<reference evidence="2" key="1">
    <citation type="submission" date="2020-11" db="EMBL/GenBank/DDBJ databases">
        <title>Bacterial whole genome sequence for Panacibacter sp. DH6.</title>
        <authorList>
            <person name="Le V."/>
            <person name="Ko S."/>
            <person name="Ahn C.-Y."/>
            <person name="Oh H.-M."/>
        </authorList>
    </citation>
    <scope>NUCLEOTIDE SEQUENCE</scope>
    <source>
        <strain evidence="2">DH6</strain>
    </source>
</reference>
<keyword evidence="1" id="KW-1133">Transmembrane helix</keyword>
<evidence type="ECO:0000313" key="2">
    <source>
        <dbReference type="EMBL" id="MBG9378116.1"/>
    </source>
</evidence>
<evidence type="ECO:0000256" key="1">
    <source>
        <dbReference type="SAM" id="Phobius"/>
    </source>
</evidence>
<dbReference type="Pfam" id="PF03083">
    <property type="entry name" value="MtN3_slv"/>
    <property type="match status" value="1"/>
</dbReference>
<keyword evidence="1" id="KW-0812">Transmembrane</keyword>